<keyword evidence="11" id="KW-1185">Reference proteome</keyword>
<dbReference type="SUPFAM" id="SSF52949">
    <property type="entry name" value="Macro domain-like"/>
    <property type="match status" value="1"/>
</dbReference>
<comment type="similarity">
    <text evidence="3 8">Belongs to the peptidase M17 family.</text>
</comment>
<feature type="binding site" evidence="8">
    <location>
        <position position="343"/>
    </location>
    <ligand>
        <name>Mn(2+)</name>
        <dbReference type="ChEBI" id="CHEBI:29035"/>
        <label>2</label>
    </ligand>
</feature>
<dbReference type="InterPro" id="IPR000819">
    <property type="entry name" value="Peptidase_M17_C"/>
</dbReference>
<keyword evidence="8" id="KW-0479">Metal-binding</keyword>
<keyword evidence="7 8" id="KW-0464">Manganese</keyword>
<feature type="binding site" evidence="8">
    <location>
        <position position="264"/>
    </location>
    <ligand>
        <name>Mn(2+)</name>
        <dbReference type="ChEBI" id="CHEBI:29035"/>
        <label>2</label>
    </ligand>
</feature>
<evidence type="ECO:0000256" key="4">
    <source>
        <dbReference type="ARBA" id="ARBA00022438"/>
    </source>
</evidence>
<evidence type="ECO:0000259" key="9">
    <source>
        <dbReference type="PROSITE" id="PS00631"/>
    </source>
</evidence>
<dbReference type="GO" id="GO:0006508">
    <property type="term" value="P:proteolysis"/>
    <property type="evidence" value="ECO:0007669"/>
    <property type="project" value="UniProtKB-KW"/>
</dbReference>
<reference evidence="10 11" key="1">
    <citation type="submission" date="2014-06" db="EMBL/GenBank/DDBJ databases">
        <title>Whole Genome Sequences of Three Symbiotic Endozoicomonas Bacteria.</title>
        <authorList>
            <person name="Neave M.J."/>
            <person name="Apprill A."/>
            <person name="Voolstra C.R."/>
        </authorList>
    </citation>
    <scope>NUCLEOTIDE SEQUENCE [LARGE SCALE GENOMIC DNA]</scope>
    <source>
        <strain evidence="10 11">DSM 22380</strain>
    </source>
</reference>
<dbReference type="Pfam" id="PF02789">
    <property type="entry name" value="Peptidase_M17_N"/>
    <property type="match status" value="1"/>
</dbReference>
<dbReference type="GO" id="GO:0005737">
    <property type="term" value="C:cytoplasm"/>
    <property type="evidence" value="ECO:0007669"/>
    <property type="project" value="UniProtKB-SubCell"/>
</dbReference>
<comment type="catalytic activity">
    <reaction evidence="2 8">
        <text>Release of an N-terminal amino acid, preferentially leucine, but not glutamic or aspartic acids.</text>
        <dbReference type="EC" id="3.4.11.10"/>
    </reaction>
</comment>
<keyword evidence="8" id="KW-0963">Cytoplasm</keyword>
<dbReference type="InterPro" id="IPR023042">
    <property type="entry name" value="Peptidase_M17_leu_NH2_pept"/>
</dbReference>
<comment type="catalytic activity">
    <reaction evidence="1 8">
        <text>Release of an N-terminal amino acid, Xaa-|-Yaa-, in which Xaa is preferably Leu, but may be other amino acids including Pro although not Arg or Lys, and Yaa may be Pro. Amino acid amides and methyl esters are also readily hydrolyzed, but rates on arylamides are exceedingly low.</text>
        <dbReference type="EC" id="3.4.11.1"/>
    </reaction>
</comment>
<feature type="binding site" evidence="8">
    <location>
        <position position="341"/>
    </location>
    <ligand>
        <name>Mn(2+)</name>
        <dbReference type="ChEBI" id="CHEBI:29035"/>
        <label>1</label>
    </ligand>
</feature>
<evidence type="ECO:0000256" key="2">
    <source>
        <dbReference type="ARBA" id="ARBA00000967"/>
    </source>
</evidence>
<dbReference type="eggNOG" id="COG0260">
    <property type="taxonomic scope" value="Bacteria"/>
</dbReference>
<evidence type="ECO:0000313" key="11">
    <source>
        <dbReference type="Proteomes" id="UP000027997"/>
    </source>
</evidence>
<dbReference type="HAMAP" id="MF_00181">
    <property type="entry name" value="Cytosol_peptidase_M17"/>
    <property type="match status" value="1"/>
</dbReference>
<dbReference type="NCBIfam" id="NF002077">
    <property type="entry name" value="PRK00913.2-4"/>
    <property type="match status" value="1"/>
</dbReference>
<dbReference type="PROSITE" id="PS00631">
    <property type="entry name" value="CYTOSOL_AP"/>
    <property type="match status" value="1"/>
</dbReference>
<evidence type="ECO:0000313" key="10">
    <source>
        <dbReference type="EMBL" id="KEI69455.1"/>
    </source>
</evidence>
<dbReference type="Proteomes" id="UP000027997">
    <property type="component" value="Unassembled WGS sequence"/>
</dbReference>
<feature type="active site" evidence="8">
    <location>
        <position position="345"/>
    </location>
</feature>
<evidence type="ECO:0000256" key="5">
    <source>
        <dbReference type="ARBA" id="ARBA00022670"/>
    </source>
</evidence>
<dbReference type="EC" id="3.4.11.10" evidence="8"/>
<feature type="binding site" evidence="8">
    <location>
        <position position="264"/>
    </location>
    <ligand>
        <name>Mn(2+)</name>
        <dbReference type="ChEBI" id="CHEBI:29035"/>
        <label>1</label>
    </ligand>
</feature>
<dbReference type="InterPro" id="IPR008283">
    <property type="entry name" value="Peptidase_M17_N"/>
</dbReference>
<dbReference type="CDD" id="cd00433">
    <property type="entry name" value="Peptidase_M17"/>
    <property type="match status" value="1"/>
</dbReference>
<evidence type="ECO:0000256" key="1">
    <source>
        <dbReference type="ARBA" id="ARBA00000135"/>
    </source>
</evidence>
<dbReference type="GO" id="GO:0070006">
    <property type="term" value="F:metalloaminopeptidase activity"/>
    <property type="evidence" value="ECO:0007669"/>
    <property type="project" value="InterPro"/>
</dbReference>
<dbReference type="PANTHER" id="PTHR11963:SF23">
    <property type="entry name" value="CYTOSOL AMINOPEPTIDASE"/>
    <property type="match status" value="1"/>
</dbReference>
<evidence type="ECO:0000256" key="6">
    <source>
        <dbReference type="ARBA" id="ARBA00022801"/>
    </source>
</evidence>
<dbReference type="AlphaFoldDB" id="A0A081K5M9"/>
<dbReference type="GO" id="GO:0030145">
    <property type="term" value="F:manganese ion binding"/>
    <property type="evidence" value="ECO:0007669"/>
    <property type="project" value="UniProtKB-UniRule"/>
</dbReference>
<keyword evidence="5 8" id="KW-0645">Protease</keyword>
<comment type="cofactor">
    <cofactor evidence="8">
        <name>Mn(2+)</name>
        <dbReference type="ChEBI" id="CHEBI:29035"/>
    </cofactor>
    <text evidence="8">Binds 2 manganese ions per subunit.</text>
</comment>
<comment type="subcellular location">
    <subcellularLocation>
        <location evidence="8">Cytoplasm</location>
    </subcellularLocation>
</comment>
<accession>A0A081K5M9</accession>
<dbReference type="InterPro" id="IPR011356">
    <property type="entry name" value="Leucine_aapep/pepB"/>
</dbReference>
<comment type="caution">
    <text evidence="10">The sequence shown here is derived from an EMBL/GenBank/DDBJ whole genome shotgun (WGS) entry which is preliminary data.</text>
</comment>
<gene>
    <name evidence="8" type="primary">pepA</name>
    <name evidence="10" type="ORF">GV64_00740</name>
</gene>
<dbReference type="Gene3D" id="3.40.630.10">
    <property type="entry name" value="Zn peptidases"/>
    <property type="match status" value="1"/>
</dbReference>
<dbReference type="Gene3D" id="3.40.220.10">
    <property type="entry name" value="Leucine Aminopeptidase, subunit E, domain 1"/>
    <property type="match status" value="1"/>
</dbReference>
<dbReference type="EMBL" id="JOJP01000001">
    <property type="protein sequence ID" value="KEI69455.1"/>
    <property type="molecule type" value="Genomic_DNA"/>
</dbReference>
<dbReference type="SUPFAM" id="SSF53187">
    <property type="entry name" value="Zn-dependent exopeptidases"/>
    <property type="match status" value="1"/>
</dbReference>
<protein>
    <recommendedName>
        <fullName evidence="8">Probable cytosol aminopeptidase</fullName>
        <ecNumber evidence="8">3.4.11.1</ecNumber>
    </recommendedName>
    <alternativeName>
        <fullName evidence="8">Leucine aminopeptidase</fullName>
        <shortName evidence="8">LAP</shortName>
        <ecNumber evidence="8">3.4.11.10</ecNumber>
    </alternativeName>
    <alternativeName>
        <fullName evidence="8">Leucyl aminopeptidase</fullName>
    </alternativeName>
</protein>
<comment type="function">
    <text evidence="8">Presumably involved in the processing and regular turnover of intracellular proteins. Catalyzes the removal of unsubstituted N-terminal amino acids from various peptides.</text>
</comment>
<evidence type="ECO:0000256" key="7">
    <source>
        <dbReference type="ARBA" id="ARBA00023211"/>
    </source>
</evidence>
<sequence length="496" mass="52643">MHISFTDPTLPVSGTVAAGVYSGGELSSAAIELDKLTGGTLSRAIKADRFNGDAEQLLNIVAPANTDLERIVLFGLGDRNNASTIAVENAGGLFAVKAANLSISATTTLLDTPEQAAHFAYGVMLGGYRFDKYRTKEALLPATLTELKVAVARPEVAEKLFGPLLAVAEGVYITRDLIWEPANVINPESYAHFCRSLTSEGLEVEILGEEAMHELGMGALLGVGQGSDRESQLVILKHNGGGPVNGAEGSEVPIAFIGKGVTFDTGGLSLKPSVTMDTMKQDMGGAATVTGLMVALAKRRAKVNAVGVLGLVENMPDSKAQRPSDVVKTMSGQTVEVMNTDAEGRLVLCDALTYTQRYLKPKAMIDLATLTSAIAIALGEEIAGVFSNNDELVTKVIAAGDAVAESVWRMPMGSYFSKRLTSDIADMRNNGNKPRLGGSGVAAQFLHNFIENDTPWVHMDIAGTAWTDEAFPTKPKGATAFGVRLLDRMIQDYFEK</sequence>
<dbReference type="PANTHER" id="PTHR11963">
    <property type="entry name" value="LEUCINE AMINOPEPTIDASE-RELATED"/>
    <property type="match status" value="1"/>
</dbReference>
<dbReference type="Pfam" id="PF00883">
    <property type="entry name" value="Peptidase_M17"/>
    <property type="match status" value="1"/>
</dbReference>
<dbReference type="NCBIfam" id="NF002075">
    <property type="entry name" value="PRK00913.2-2"/>
    <property type="match status" value="1"/>
</dbReference>
<name>A0A081K5M9_9GAMM</name>
<feature type="active site" evidence="8">
    <location>
        <position position="271"/>
    </location>
</feature>
<dbReference type="PRINTS" id="PR00481">
    <property type="entry name" value="LAMNOPPTDASE"/>
</dbReference>
<evidence type="ECO:0000256" key="8">
    <source>
        <dbReference type="HAMAP-Rule" id="MF_00181"/>
    </source>
</evidence>
<keyword evidence="6 8" id="KW-0378">Hydrolase</keyword>
<dbReference type="NCBIfam" id="NF002074">
    <property type="entry name" value="PRK00913.1-4"/>
    <property type="match status" value="1"/>
</dbReference>
<keyword evidence="4 8" id="KW-0031">Aminopeptidase</keyword>
<feature type="binding site" evidence="8">
    <location>
        <position position="282"/>
    </location>
    <ligand>
        <name>Mn(2+)</name>
        <dbReference type="ChEBI" id="CHEBI:29035"/>
        <label>2</label>
    </ligand>
</feature>
<feature type="binding site" evidence="8">
    <location>
        <position position="259"/>
    </location>
    <ligand>
        <name>Mn(2+)</name>
        <dbReference type="ChEBI" id="CHEBI:29035"/>
        <label>2</label>
    </ligand>
</feature>
<feature type="domain" description="Cytosol aminopeptidase" evidence="9">
    <location>
        <begin position="339"/>
        <end position="346"/>
    </location>
</feature>
<feature type="binding site" evidence="8">
    <location>
        <position position="343"/>
    </location>
    <ligand>
        <name>Mn(2+)</name>
        <dbReference type="ChEBI" id="CHEBI:29035"/>
        <label>1</label>
    </ligand>
</feature>
<dbReference type="InterPro" id="IPR043472">
    <property type="entry name" value="Macro_dom-like"/>
</dbReference>
<evidence type="ECO:0000256" key="3">
    <source>
        <dbReference type="ARBA" id="ARBA00009528"/>
    </source>
</evidence>
<organism evidence="10 11">
    <name type="scientific">Endozoicomonas elysicola</name>
    <dbReference type="NCBI Taxonomy" id="305900"/>
    <lineage>
        <taxon>Bacteria</taxon>
        <taxon>Pseudomonadati</taxon>
        <taxon>Pseudomonadota</taxon>
        <taxon>Gammaproteobacteria</taxon>
        <taxon>Oceanospirillales</taxon>
        <taxon>Endozoicomonadaceae</taxon>
        <taxon>Endozoicomonas</taxon>
    </lineage>
</organism>
<dbReference type="STRING" id="305900.GV64_00740"/>
<proteinExistence type="inferred from homology"/>
<dbReference type="EC" id="3.4.11.1" evidence="8"/>